<protein>
    <submittedName>
        <fullName evidence="2">Uncharacterized protein</fullName>
    </submittedName>
</protein>
<evidence type="ECO:0000313" key="3">
    <source>
        <dbReference type="Proteomes" id="UP000004690"/>
    </source>
</evidence>
<dbReference type="Proteomes" id="UP000004690">
    <property type="component" value="Unassembled WGS sequence"/>
</dbReference>
<dbReference type="eggNOG" id="ENOG5032AJT">
    <property type="taxonomic scope" value="Bacteria"/>
</dbReference>
<dbReference type="STRING" id="926559.JoomaDRAFT_0074"/>
<dbReference type="RefSeq" id="WP_008615799.1">
    <property type="nucleotide sequence ID" value="NZ_JH651380.1"/>
</dbReference>
<dbReference type="AlphaFoldDB" id="I3C0J3"/>
<evidence type="ECO:0000256" key="1">
    <source>
        <dbReference type="SAM" id="MobiDB-lite"/>
    </source>
</evidence>
<keyword evidence="3" id="KW-1185">Reference proteome</keyword>
<reference evidence="2 3" key="1">
    <citation type="submission" date="2012-02" db="EMBL/GenBank/DDBJ databases">
        <title>Improved High-Quality Draft genome of Joostella marina DSM 19592.</title>
        <authorList>
            <consortium name="US DOE Joint Genome Institute (JGI-PGF)"/>
            <person name="Lucas S."/>
            <person name="Copeland A."/>
            <person name="Lapidus A."/>
            <person name="Bruce D."/>
            <person name="Goodwin L."/>
            <person name="Pitluck S."/>
            <person name="Peters L."/>
            <person name="Chertkov O."/>
            <person name="Ovchinnikova G."/>
            <person name="Kyrpides N."/>
            <person name="Mavromatis K."/>
            <person name="Detter J.C."/>
            <person name="Han C."/>
            <person name="Land M."/>
            <person name="Hauser L."/>
            <person name="Markowitz V."/>
            <person name="Cheng J.-F."/>
            <person name="Hugenholtz P."/>
            <person name="Woyke T."/>
            <person name="Wu D."/>
            <person name="Tindall B."/>
            <person name="Brambilla E."/>
            <person name="Klenk H.-P."/>
            <person name="Eisen J.A."/>
        </authorList>
    </citation>
    <scope>NUCLEOTIDE SEQUENCE [LARGE SCALE GENOMIC DNA]</scope>
    <source>
        <strain evidence="2 3">DSM 19592</strain>
    </source>
</reference>
<dbReference type="EMBL" id="JH651380">
    <property type="protein sequence ID" value="EIJ37136.1"/>
    <property type="molecule type" value="Genomic_DNA"/>
</dbReference>
<feature type="compositionally biased region" description="Low complexity" evidence="1">
    <location>
        <begin position="33"/>
        <end position="43"/>
    </location>
</feature>
<gene>
    <name evidence="2" type="ORF">JoomaDRAFT_0074</name>
</gene>
<accession>I3C0J3</accession>
<proteinExistence type="predicted"/>
<sequence>MNIEAIKPGPKPKKQDGTLDKRRRDNKSTPGNKPSLKPSKPKK</sequence>
<feature type="region of interest" description="Disordered" evidence="1">
    <location>
        <begin position="1"/>
        <end position="43"/>
    </location>
</feature>
<dbReference type="HOGENOM" id="CLU_207919_0_0_10"/>
<feature type="compositionally biased region" description="Basic and acidic residues" evidence="1">
    <location>
        <begin position="13"/>
        <end position="27"/>
    </location>
</feature>
<organism evidence="2 3">
    <name type="scientific">Galbibacter orientalis DSM 19592</name>
    <dbReference type="NCBI Taxonomy" id="926559"/>
    <lineage>
        <taxon>Bacteria</taxon>
        <taxon>Pseudomonadati</taxon>
        <taxon>Bacteroidota</taxon>
        <taxon>Flavobacteriia</taxon>
        <taxon>Flavobacteriales</taxon>
        <taxon>Flavobacteriaceae</taxon>
        <taxon>Galbibacter</taxon>
    </lineage>
</organism>
<evidence type="ECO:0000313" key="2">
    <source>
        <dbReference type="EMBL" id="EIJ37136.1"/>
    </source>
</evidence>
<name>I3C0J3_9FLAO</name>